<name>A0A2J6TJ40_9HELO</name>
<evidence type="ECO:0000313" key="3">
    <source>
        <dbReference type="EMBL" id="PMD63031.1"/>
    </source>
</evidence>
<evidence type="ECO:0000256" key="1">
    <source>
        <dbReference type="SAM" id="MobiDB-lite"/>
    </source>
</evidence>
<keyword evidence="2" id="KW-0812">Transmembrane</keyword>
<keyword evidence="4" id="KW-1185">Reference proteome</keyword>
<proteinExistence type="predicted"/>
<dbReference type="InParanoid" id="A0A2J6TJ40"/>
<accession>A0A2J6TJ40</accession>
<keyword evidence="2" id="KW-1133">Transmembrane helix</keyword>
<feature type="region of interest" description="Disordered" evidence="1">
    <location>
        <begin position="114"/>
        <end position="158"/>
    </location>
</feature>
<keyword evidence="2" id="KW-0472">Membrane</keyword>
<evidence type="ECO:0008006" key="5">
    <source>
        <dbReference type="Google" id="ProtNLM"/>
    </source>
</evidence>
<dbReference type="OrthoDB" id="10431899at2759"/>
<dbReference type="Proteomes" id="UP000235371">
    <property type="component" value="Unassembled WGS sequence"/>
</dbReference>
<gene>
    <name evidence="3" type="ORF">K444DRAFT_611048</name>
</gene>
<dbReference type="RefSeq" id="XP_024739935.1">
    <property type="nucleotide sequence ID" value="XM_024879871.1"/>
</dbReference>
<evidence type="ECO:0000313" key="4">
    <source>
        <dbReference type="Proteomes" id="UP000235371"/>
    </source>
</evidence>
<organism evidence="3 4">
    <name type="scientific">Hyaloscypha bicolor E</name>
    <dbReference type="NCBI Taxonomy" id="1095630"/>
    <lineage>
        <taxon>Eukaryota</taxon>
        <taxon>Fungi</taxon>
        <taxon>Dikarya</taxon>
        <taxon>Ascomycota</taxon>
        <taxon>Pezizomycotina</taxon>
        <taxon>Leotiomycetes</taxon>
        <taxon>Helotiales</taxon>
        <taxon>Hyaloscyphaceae</taxon>
        <taxon>Hyaloscypha</taxon>
        <taxon>Hyaloscypha bicolor</taxon>
    </lineage>
</organism>
<protein>
    <recommendedName>
        <fullName evidence="5">Mid2 domain-containing protein</fullName>
    </recommendedName>
</protein>
<sequence>MSCGLALFTPNQTCSGLSTPFALGINPAEGACIKIDNTKYASILIPGQQQCRCVDSTKTSYIVLYSDGACQDDLNRAITPGQAEQCVDVQTTNNSVAKGMRYECLAGPGSSSSGTLSSSAGLSSTPSPSSSTTTNPFVTPPSLTSPAISTPSASSGLSGSDKIAIGVGLGMGLPTIIISVIILIMKIRKGWKDKGEVVRAEM</sequence>
<dbReference type="AlphaFoldDB" id="A0A2J6TJ40"/>
<dbReference type="EMBL" id="KZ613783">
    <property type="protein sequence ID" value="PMD63031.1"/>
    <property type="molecule type" value="Genomic_DNA"/>
</dbReference>
<dbReference type="GeneID" id="36587948"/>
<feature type="transmembrane region" description="Helical" evidence="2">
    <location>
        <begin position="163"/>
        <end position="184"/>
    </location>
</feature>
<evidence type="ECO:0000256" key="2">
    <source>
        <dbReference type="SAM" id="Phobius"/>
    </source>
</evidence>
<reference evidence="3 4" key="1">
    <citation type="submission" date="2016-04" db="EMBL/GenBank/DDBJ databases">
        <title>A degradative enzymes factory behind the ericoid mycorrhizal symbiosis.</title>
        <authorList>
            <consortium name="DOE Joint Genome Institute"/>
            <person name="Martino E."/>
            <person name="Morin E."/>
            <person name="Grelet G."/>
            <person name="Kuo A."/>
            <person name="Kohler A."/>
            <person name="Daghino S."/>
            <person name="Barry K."/>
            <person name="Choi C."/>
            <person name="Cichocki N."/>
            <person name="Clum A."/>
            <person name="Copeland A."/>
            <person name="Hainaut M."/>
            <person name="Haridas S."/>
            <person name="Labutti K."/>
            <person name="Lindquist E."/>
            <person name="Lipzen A."/>
            <person name="Khouja H.-R."/>
            <person name="Murat C."/>
            <person name="Ohm R."/>
            <person name="Olson A."/>
            <person name="Spatafora J."/>
            <person name="Veneault-Fourrey C."/>
            <person name="Henrissat B."/>
            <person name="Grigoriev I."/>
            <person name="Martin F."/>
            <person name="Perotto S."/>
        </authorList>
    </citation>
    <scope>NUCLEOTIDE SEQUENCE [LARGE SCALE GENOMIC DNA]</scope>
    <source>
        <strain evidence="3 4">E</strain>
    </source>
</reference>